<accession>A0A6H2EL80</accession>
<evidence type="ECO:0000313" key="8">
    <source>
        <dbReference type="Proteomes" id="UP000502298"/>
    </source>
</evidence>
<dbReference type="PROSITE" id="PS50059">
    <property type="entry name" value="FKBP_PPIASE"/>
    <property type="match status" value="1"/>
</dbReference>
<sequence length="289" mass="30447">MNRMLATVLALVAFLGGVSISTFVFQMTRQTPAFNMHVEGNFGAAVTVTTTGFPADDSRQIDELLIGEGRLIEANQQVLMRATKFTANGDEWSQVADLPTIVSGVATAKSVGKLADVVIGKKEGSRLAVVQPNEDRIAITIVDILPTRLQPSADSPSPETPMPQVSNTDEDVPVIGAVNDPMENVSVTPIFVGKGAQVTDEDIVYANYVLAATDGTEIENTFTNGNPPAYIALDDVFPGLRAGLVDQRVGSRVAVTVPSAQAQGDGDVVIVIDILALADKKPVAKTTSV</sequence>
<evidence type="ECO:0000256" key="1">
    <source>
        <dbReference type="ARBA" id="ARBA00000971"/>
    </source>
</evidence>
<evidence type="ECO:0000256" key="3">
    <source>
        <dbReference type="ARBA" id="ARBA00023235"/>
    </source>
</evidence>
<evidence type="ECO:0000259" key="6">
    <source>
        <dbReference type="PROSITE" id="PS50059"/>
    </source>
</evidence>
<dbReference type="GO" id="GO:0003755">
    <property type="term" value="F:peptidyl-prolyl cis-trans isomerase activity"/>
    <property type="evidence" value="ECO:0007669"/>
    <property type="project" value="UniProtKB-UniRule"/>
</dbReference>
<feature type="domain" description="PPIase FKBP-type" evidence="6">
    <location>
        <begin position="201"/>
        <end position="265"/>
    </location>
</feature>
<dbReference type="Pfam" id="PF00254">
    <property type="entry name" value="FKBP_C"/>
    <property type="match status" value="1"/>
</dbReference>
<dbReference type="SUPFAM" id="SSF54534">
    <property type="entry name" value="FKBP-like"/>
    <property type="match status" value="1"/>
</dbReference>
<evidence type="ECO:0000256" key="4">
    <source>
        <dbReference type="PROSITE-ProRule" id="PRU00277"/>
    </source>
</evidence>
<dbReference type="Gene3D" id="3.10.50.40">
    <property type="match status" value="1"/>
</dbReference>
<comment type="catalytic activity">
    <reaction evidence="1 4 5">
        <text>[protein]-peptidylproline (omega=180) = [protein]-peptidylproline (omega=0)</text>
        <dbReference type="Rhea" id="RHEA:16237"/>
        <dbReference type="Rhea" id="RHEA-COMP:10747"/>
        <dbReference type="Rhea" id="RHEA-COMP:10748"/>
        <dbReference type="ChEBI" id="CHEBI:83833"/>
        <dbReference type="ChEBI" id="CHEBI:83834"/>
        <dbReference type="EC" id="5.2.1.8"/>
    </reaction>
</comment>
<evidence type="ECO:0000256" key="2">
    <source>
        <dbReference type="ARBA" id="ARBA00023110"/>
    </source>
</evidence>
<gene>
    <name evidence="7" type="ORF">HC352_04350</name>
</gene>
<proteinExistence type="inferred from homology"/>
<name>A0A6H2EL80_9ACTO</name>
<dbReference type="AlphaFoldDB" id="A0A6H2EL80"/>
<evidence type="ECO:0000256" key="5">
    <source>
        <dbReference type="RuleBase" id="RU003915"/>
    </source>
</evidence>
<protein>
    <recommendedName>
        <fullName evidence="5">Peptidyl-prolyl cis-trans isomerase</fullName>
        <ecNumber evidence="5">5.2.1.8</ecNumber>
    </recommendedName>
</protein>
<organism evidence="7 8">
    <name type="scientific">Arcanobacterium buesumense</name>
    <dbReference type="NCBI Taxonomy" id="2722751"/>
    <lineage>
        <taxon>Bacteria</taxon>
        <taxon>Bacillati</taxon>
        <taxon>Actinomycetota</taxon>
        <taxon>Actinomycetes</taxon>
        <taxon>Actinomycetales</taxon>
        <taxon>Actinomycetaceae</taxon>
        <taxon>Arcanobacterium</taxon>
    </lineage>
</organism>
<keyword evidence="2 4" id="KW-0697">Rotamase</keyword>
<evidence type="ECO:0000313" key="7">
    <source>
        <dbReference type="EMBL" id="QJC21809.1"/>
    </source>
</evidence>
<dbReference type="InterPro" id="IPR001179">
    <property type="entry name" value="PPIase_FKBP_dom"/>
</dbReference>
<reference evidence="7 8" key="1">
    <citation type="submission" date="2020-03" db="EMBL/GenBank/DDBJ databases">
        <title>Complete genome of Arcanobacterium buesumensis sp. nov. strain 2701.</title>
        <authorList>
            <person name="Borowiak M."/>
            <person name="Alssahen M."/>
            <person name="Laemmler C."/>
            <person name="Malorny B."/>
            <person name="Hassan A."/>
            <person name="Prenger-Berninghoff E."/>
            <person name="Ploetz M."/>
            <person name="Abdulmawjood A."/>
        </authorList>
    </citation>
    <scope>NUCLEOTIDE SEQUENCE [LARGE SCALE GENOMIC DNA]</scope>
    <source>
        <strain evidence="7 8">2701</strain>
    </source>
</reference>
<dbReference type="Proteomes" id="UP000502298">
    <property type="component" value="Chromosome"/>
</dbReference>
<dbReference type="EMBL" id="CP050804">
    <property type="protein sequence ID" value="QJC21809.1"/>
    <property type="molecule type" value="Genomic_DNA"/>
</dbReference>
<comment type="similarity">
    <text evidence="5">Belongs to the FKBP-type PPIase family.</text>
</comment>
<dbReference type="KEGG" id="arca:HC352_04350"/>
<dbReference type="RefSeq" id="WP_168917749.1">
    <property type="nucleotide sequence ID" value="NZ_CP050804.1"/>
</dbReference>
<dbReference type="EC" id="5.2.1.8" evidence="5"/>
<keyword evidence="3 4" id="KW-0413">Isomerase</keyword>
<dbReference type="InterPro" id="IPR046357">
    <property type="entry name" value="PPIase_dom_sf"/>
</dbReference>
<keyword evidence="8" id="KW-1185">Reference proteome</keyword>